<accession>A0A0F9UW86</accession>
<feature type="transmembrane region" description="Helical" evidence="1">
    <location>
        <begin position="223"/>
        <end position="247"/>
    </location>
</feature>
<feature type="transmembrane region" description="Helical" evidence="1">
    <location>
        <begin position="30"/>
        <end position="49"/>
    </location>
</feature>
<sequence length="297" mass="31189">MSPAALTLVLVSVCMHAGWNVLGKRNAPSLGAFALAYGAGGAVLMPLLWLGPSLTALSPAFWGWLALSGLCQMLYMGGLAWAYARGEVSVLYPIARALPVVLVPLVSITLLGNRVLDSWDGVGMVLVVVGALCLPLSHPEARRLSTYLTPAMGFALLAAVGTVGYSLIDKQALGVMQAVGHSGLTAGAVFMVLQALMTLTWAVPLLAMLPAERRRLPALRQRGIAMLIVTGLMMTCTYGLVLMAMALTEEVSYIVALRQLSIPVGVLMGVLWLKEPASRAKAIGTLVMLAGLVLVAL</sequence>
<dbReference type="AlphaFoldDB" id="A0A0F9UW86"/>
<keyword evidence="1" id="KW-0812">Transmembrane</keyword>
<feature type="transmembrane region" description="Helical" evidence="1">
    <location>
        <begin position="148"/>
        <end position="168"/>
    </location>
</feature>
<name>A0A0F9UW86_9ZZZZ</name>
<feature type="transmembrane region" description="Helical" evidence="1">
    <location>
        <begin position="253"/>
        <end position="273"/>
    </location>
</feature>
<evidence type="ECO:0000313" key="2">
    <source>
        <dbReference type="EMBL" id="KKN97270.1"/>
    </source>
</evidence>
<feature type="transmembrane region" description="Helical" evidence="1">
    <location>
        <begin position="61"/>
        <end position="83"/>
    </location>
</feature>
<feature type="transmembrane region" description="Helical" evidence="1">
    <location>
        <begin position="6"/>
        <end position="23"/>
    </location>
</feature>
<proteinExistence type="predicted"/>
<keyword evidence="1" id="KW-0472">Membrane</keyword>
<reference evidence="2" key="1">
    <citation type="journal article" date="2015" name="Nature">
        <title>Complex archaea that bridge the gap between prokaryotes and eukaryotes.</title>
        <authorList>
            <person name="Spang A."/>
            <person name="Saw J.H."/>
            <person name="Jorgensen S.L."/>
            <person name="Zaremba-Niedzwiedzka K."/>
            <person name="Martijn J."/>
            <person name="Lind A.E."/>
            <person name="van Eijk R."/>
            <person name="Schleper C."/>
            <person name="Guy L."/>
            <person name="Ettema T.J."/>
        </authorList>
    </citation>
    <scope>NUCLEOTIDE SEQUENCE</scope>
</reference>
<feature type="transmembrane region" description="Helical" evidence="1">
    <location>
        <begin position="188"/>
        <end position="211"/>
    </location>
</feature>
<organism evidence="2">
    <name type="scientific">marine sediment metagenome</name>
    <dbReference type="NCBI Taxonomy" id="412755"/>
    <lineage>
        <taxon>unclassified sequences</taxon>
        <taxon>metagenomes</taxon>
        <taxon>ecological metagenomes</taxon>
    </lineage>
</organism>
<comment type="caution">
    <text evidence="2">The sequence shown here is derived from an EMBL/GenBank/DDBJ whole genome shotgun (WGS) entry which is preliminary data.</text>
</comment>
<feature type="transmembrane region" description="Helical" evidence="1">
    <location>
        <begin position="118"/>
        <end position="136"/>
    </location>
</feature>
<feature type="transmembrane region" description="Helical" evidence="1">
    <location>
        <begin position="90"/>
        <end position="112"/>
    </location>
</feature>
<keyword evidence="1" id="KW-1133">Transmembrane helix</keyword>
<evidence type="ECO:0000256" key="1">
    <source>
        <dbReference type="SAM" id="Phobius"/>
    </source>
</evidence>
<dbReference type="SUPFAM" id="SSF103481">
    <property type="entry name" value="Multidrug resistance efflux transporter EmrE"/>
    <property type="match status" value="2"/>
</dbReference>
<dbReference type="Gene3D" id="1.10.3730.20">
    <property type="match status" value="1"/>
</dbReference>
<dbReference type="InterPro" id="IPR037185">
    <property type="entry name" value="EmrE-like"/>
</dbReference>
<evidence type="ECO:0008006" key="3">
    <source>
        <dbReference type="Google" id="ProtNLM"/>
    </source>
</evidence>
<protein>
    <recommendedName>
        <fullName evidence="3">EamA domain-containing protein</fullName>
    </recommendedName>
</protein>
<dbReference type="EMBL" id="LAZR01000059">
    <property type="protein sequence ID" value="KKN97270.1"/>
    <property type="molecule type" value="Genomic_DNA"/>
</dbReference>
<gene>
    <name evidence="2" type="ORF">LCGC14_0159590</name>
</gene>